<dbReference type="Gramene" id="PVH62786">
    <property type="protein sequence ID" value="PVH62786"/>
    <property type="gene ID" value="PAHAL_3G401000"/>
</dbReference>
<evidence type="ECO:0000313" key="2">
    <source>
        <dbReference type="EMBL" id="PVH62786.1"/>
    </source>
</evidence>
<protein>
    <submittedName>
        <fullName evidence="2">Uncharacterized protein</fullName>
    </submittedName>
</protein>
<dbReference type="Proteomes" id="UP000243499">
    <property type="component" value="Chromosome 3"/>
</dbReference>
<proteinExistence type="predicted"/>
<reference evidence="2" key="1">
    <citation type="submission" date="2018-04" db="EMBL/GenBank/DDBJ databases">
        <title>WGS assembly of Panicum hallii.</title>
        <authorList>
            <person name="Lovell J."/>
            <person name="Jenkins J."/>
            <person name="Lowry D."/>
            <person name="Mamidi S."/>
            <person name="Sreedasyam A."/>
            <person name="Weng X."/>
            <person name="Barry K."/>
            <person name="Bonette J."/>
            <person name="Campitelli B."/>
            <person name="Daum C."/>
            <person name="Gordon S."/>
            <person name="Gould B."/>
            <person name="Lipzen A."/>
            <person name="Macqueen A."/>
            <person name="Palacio-Mejia J."/>
            <person name="Plott C."/>
            <person name="Shakirov E."/>
            <person name="Shu S."/>
            <person name="Yoshinaga Y."/>
            <person name="Zane M."/>
            <person name="Rokhsar D."/>
            <person name="Grimwood J."/>
            <person name="Schmutz J."/>
            <person name="Juenger T."/>
        </authorList>
    </citation>
    <scope>NUCLEOTIDE SEQUENCE [LARGE SCALE GENOMIC DNA]</scope>
    <source>
        <strain evidence="2">FIL2</strain>
    </source>
</reference>
<feature type="compositionally biased region" description="Low complexity" evidence="1">
    <location>
        <begin position="12"/>
        <end position="27"/>
    </location>
</feature>
<dbReference type="AlphaFoldDB" id="A0A2T8KKT6"/>
<dbReference type="EMBL" id="CM008048">
    <property type="protein sequence ID" value="PVH62786.1"/>
    <property type="molecule type" value="Genomic_DNA"/>
</dbReference>
<accession>A0A2T8KKT6</accession>
<gene>
    <name evidence="2" type="ORF">PAHAL_3G401000</name>
</gene>
<evidence type="ECO:0000256" key="1">
    <source>
        <dbReference type="SAM" id="MobiDB-lite"/>
    </source>
</evidence>
<sequence>MPVSSTPSLTVALATSTPSRTSLPTPAVAGTLQAAVTESPARPPHLRLQPASPNPSPFRFSSSPPLPPPLPPFPTPDTLTYTVFPSSTSSLLRACLCALDYIADSDCLHVRPSAPHCRKRIPCKKRIHFAYLPTLRLARCRPITLNSNSIASRNLGGKVKAIIAKPTVFF</sequence>
<feature type="region of interest" description="Disordered" evidence="1">
    <location>
        <begin position="1"/>
        <end position="69"/>
    </location>
</feature>
<organism evidence="2">
    <name type="scientific">Panicum hallii</name>
    <dbReference type="NCBI Taxonomy" id="206008"/>
    <lineage>
        <taxon>Eukaryota</taxon>
        <taxon>Viridiplantae</taxon>
        <taxon>Streptophyta</taxon>
        <taxon>Embryophyta</taxon>
        <taxon>Tracheophyta</taxon>
        <taxon>Spermatophyta</taxon>
        <taxon>Magnoliopsida</taxon>
        <taxon>Liliopsida</taxon>
        <taxon>Poales</taxon>
        <taxon>Poaceae</taxon>
        <taxon>PACMAD clade</taxon>
        <taxon>Panicoideae</taxon>
        <taxon>Panicodae</taxon>
        <taxon>Paniceae</taxon>
        <taxon>Panicinae</taxon>
        <taxon>Panicum</taxon>
        <taxon>Panicum sect. Panicum</taxon>
    </lineage>
</organism>
<name>A0A2T8KKT6_9POAL</name>